<keyword evidence="2" id="KW-1185">Reference proteome</keyword>
<dbReference type="RefSeq" id="XP_018754621.1">
    <property type="nucleotide sequence ID" value="XM_018905512.1"/>
</dbReference>
<evidence type="ECO:0000313" key="2">
    <source>
        <dbReference type="Proteomes" id="UP000009096"/>
    </source>
</evidence>
<organism evidence="1 2">
    <name type="scientific">Gibberella moniliformis (strain M3125 / FGSC 7600)</name>
    <name type="common">Maize ear and stalk rot fungus</name>
    <name type="synonym">Fusarium verticillioides</name>
    <dbReference type="NCBI Taxonomy" id="334819"/>
    <lineage>
        <taxon>Eukaryota</taxon>
        <taxon>Fungi</taxon>
        <taxon>Dikarya</taxon>
        <taxon>Ascomycota</taxon>
        <taxon>Pezizomycotina</taxon>
        <taxon>Sordariomycetes</taxon>
        <taxon>Hypocreomycetidae</taxon>
        <taxon>Hypocreales</taxon>
        <taxon>Nectriaceae</taxon>
        <taxon>Fusarium</taxon>
        <taxon>Fusarium fujikuroi species complex</taxon>
    </lineage>
</organism>
<evidence type="ECO:0000313" key="1">
    <source>
        <dbReference type="EMBL" id="EWG48430.1"/>
    </source>
</evidence>
<dbReference type="AlphaFoldDB" id="W7MLP1"/>
<sequence>MLTSVAHSGPCGCAGKLPSDQVARECGLRSELVGRREGKDARNLIGDTVIVKSKTTTLSMRPIQY</sequence>
<dbReference type="EMBL" id="DS022251">
    <property type="protein sequence ID" value="EWG48430.1"/>
    <property type="molecule type" value="Genomic_DNA"/>
</dbReference>
<protein>
    <submittedName>
        <fullName evidence="1">Uncharacterized protein</fullName>
    </submittedName>
</protein>
<dbReference type="GeneID" id="30073147"/>
<dbReference type="Proteomes" id="UP000009096">
    <property type="component" value="Chromosome 3"/>
</dbReference>
<proteinExistence type="predicted"/>
<reference evidence="1 2" key="1">
    <citation type="journal article" date="2010" name="Nature">
        <title>Comparative genomics reveals mobile pathogenicity chromosomes in Fusarium.</title>
        <authorList>
            <person name="Ma L.J."/>
            <person name="van der Does H.C."/>
            <person name="Borkovich K.A."/>
            <person name="Coleman J.J."/>
            <person name="Daboussi M.J."/>
            <person name="Di Pietro A."/>
            <person name="Dufresne M."/>
            <person name="Freitag M."/>
            <person name="Grabherr M."/>
            <person name="Henrissat B."/>
            <person name="Houterman P.M."/>
            <person name="Kang S."/>
            <person name="Shim W.B."/>
            <person name="Woloshuk C."/>
            <person name="Xie X."/>
            <person name="Xu J.R."/>
            <person name="Antoniw J."/>
            <person name="Baker S.E."/>
            <person name="Bluhm B.H."/>
            <person name="Breakspear A."/>
            <person name="Brown D.W."/>
            <person name="Butchko R.A."/>
            <person name="Chapman S."/>
            <person name="Coulson R."/>
            <person name="Coutinho P.M."/>
            <person name="Danchin E.G."/>
            <person name="Diener A."/>
            <person name="Gale L.R."/>
            <person name="Gardiner D.M."/>
            <person name="Goff S."/>
            <person name="Hammond-Kosack K.E."/>
            <person name="Hilburn K."/>
            <person name="Hua-Van A."/>
            <person name="Jonkers W."/>
            <person name="Kazan K."/>
            <person name="Kodira C.D."/>
            <person name="Koehrsen M."/>
            <person name="Kumar L."/>
            <person name="Lee Y.H."/>
            <person name="Li L."/>
            <person name="Manners J.M."/>
            <person name="Miranda-Saavedra D."/>
            <person name="Mukherjee M."/>
            <person name="Park G."/>
            <person name="Park J."/>
            <person name="Park S.Y."/>
            <person name="Proctor R.H."/>
            <person name="Regev A."/>
            <person name="Ruiz-Roldan M.C."/>
            <person name="Sain D."/>
            <person name="Sakthikumar S."/>
            <person name="Sykes S."/>
            <person name="Schwartz D.C."/>
            <person name="Turgeon B.G."/>
            <person name="Wapinski I."/>
            <person name="Yoder O."/>
            <person name="Young S."/>
            <person name="Zeng Q."/>
            <person name="Zhou S."/>
            <person name="Galagan J."/>
            <person name="Cuomo C.A."/>
            <person name="Kistler H.C."/>
            <person name="Rep M."/>
        </authorList>
    </citation>
    <scope>NUCLEOTIDE SEQUENCE [LARGE SCALE GENOMIC DNA]</scope>
    <source>
        <strain evidence="2">M3125 / FGSC 7600</strain>
    </source>
</reference>
<gene>
    <name evidence="1" type="ORF">FVEG_16271</name>
</gene>
<dbReference type="VEuPathDB" id="FungiDB:FVEG_16271"/>
<dbReference type="KEGG" id="fvr:FVEG_16271"/>
<accession>W7MLP1</accession>
<name>W7MLP1_GIBM7</name>